<dbReference type="Proteomes" id="UP001054945">
    <property type="component" value="Unassembled WGS sequence"/>
</dbReference>
<organism evidence="1 2">
    <name type="scientific">Caerostris extrusa</name>
    <name type="common">Bark spider</name>
    <name type="synonym">Caerostris bankana</name>
    <dbReference type="NCBI Taxonomy" id="172846"/>
    <lineage>
        <taxon>Eukaryota</taxon>
        <taxon>Metazoa</taxon>
        <taxon>Ecdysozoa</taxon>
        <taxon>Arthropoda</taxon>
        <taxon>Chelicerata</taxon>
        <taxon>Arachnida</taxon>
        <taxon>Araneae</taxon>
        <taxon>Araneomorphae</taxon>
        <taxon>Entelegynae</taxon>
        <taxon>Araneoidea</taxon>
        <taxon>Araneidae</taxon>
        <taxon>Caerostris</taxon>
    </lineage>
</organism>
<proteinExistence type="predicted"/>
<name>A0AAV4XX27_CAEEX</name>
<protein>
    <submittedName>
        <fullName evidence="1">Uncharacterized protein</fullName>
    </submittedName>
</protein>
<sequence>MMVMKVPGDIINQGFFETFGGGWHEDLGGAQSRGVGTLILIPSPVPVMASGMPASVSSRVVPQRGAVLK</sequence>
<dbReference type="AlphaFoldDB" id="A0AAV4XX27"/>
<evidence type="ECO:0000313" key="1">
    <source>
        <dbReference type="EMBL" id="GIY98434.1"/>
    </source>
</evidence>
<accession>A0AAV4XX27</accession>
<reference evidence="1 2" key="1">
    <citation type="submission" date="2021-06" db="EMBL/GenBank/DDBJ databases">
        <title>Caerostris extrusa draft genome.</title>
        <authorList>
            <person name="Kono N."/>
            <person name="Arakawa K."/>
        </authorList>
    </citation>
    <scope>NUCLEOTIDE SEQUENCE [LARGE SCALE GENOMIC DNA]</scope>
</reference>
<keyword evidence="2" id="KW-1185">Reference proteome</keyword>
<dbReference type="EMBL" id="BPLR01018292">
    <property type="protein sequence ID" value="GIY98434.1"/>
    <property type="molecule type" value="Genomic_DNA"/>
</dbReference>
<comment type="caution">
    <text evidence="1">The sequence shown here is derived from an EMBL/GenBank/DDBJ whole genome shotgun (WGS) entry which is preliminary data.</text>
</comment>
<evidence type="ECO:0000313" key="2">
    <source>
        <dbReference type="Proteomes" id="UP001054945"/>
    </source>
</evidence>
<gene>
    <name evidence="1" type="ORF">CEXT_669741</name>
</gene>